<dbReference type="EMBL" id="BFEA01000007">
    <property type="protein sequence ID" value="GBG59846.1"/>
    <property type="molecule type" value="Genomic_DNA"/>
</dbReference>
<proteinExistence type="predicted"/>
<evidence type="ECO:0000313" key="2">
    <source>
        <dbReference type="EMBL" id="GBG59846.1"/>
    </source>
</evidence>
<sequence>MEAEGSDENTEKGARDTAMKEGEEEENPMVGGKRKHSEGQKEREDREEEQGNPESEGYPWSGKQEKELLEYIQIYEKLRQDNFELQLILPREEQKSKQKAKIPNPSQLIPLSENPFAPLEREEEPATLFAEKYVATKEHHEMEIDGNNSGMLKEKNQNKGKKLPNCRHSQFFMDQGKHQGQEEQSKGMTTITQLGIQVEALYAQNSRLADLNREMSLRTVTDQDLQHKAHEEFWKRAEKEASTLLPSRAVIPVQRNPVTEEWNVALHEDLSVIRWQLGQKREDVLKKISKRKETNFMGLAGKLQKEGETERSETVGGSDGKGQAQHDARSLIVWLDQGTKLSQDLQWRPWWWMTALLVTALGGETTMTQNAVALATLVDSGVLEQDENRLPSLLTPLEEEAWSSSEI</sequence>
<feature type="region of interest" description="Disordered" evidence="1">
    <location>
        <begin position="92"/>
        <end position="111"/>
    </location>
</feature>
<gene>
    <name evidence="2" type="ORF">CBR_g66649</name>
</gene>
<reference evidence="2 3" key="1">
    <citation type="journal article" date="2018" name="Cell">
        <title>The Chara Genome: Secondary Complexity and Implications for Plant Terrestrialization.</title>
        <authorList>
            <person name="Nishiyama T."/>
            <person name="Sakayama H."/>
            <person name="Vries J.D."/>
            <person name="Buschmann H."/>
            <person name="Saint-Marcoux D."/>
            <person name="Ullrich K.K."/>
            <person name="Haas F.B."/>
            <person name="Vanderstraeten L."/>
            <person name="Becker D."/>
            <person name="Lang D."/>
            <person name="Vosolsobe S."/>
            <person name="Rombauts S."/>
            <person name="Wilhelmsson P.K.I."/>
            <person name="Janitza P."/>
            <person name="Kern R."/>
            <person name="Heyl A."/>
            <person name="Rumpler F."/>
            <person name="Villalobos L.I.A.C."/>
            <person name="Clay J.M."/>
            <person name="Skokan R."/>
            <person name="Toyoda A."/>
            <person name="Suzuki Y."/>
            <person name="Kagoshima H."/>
            <person name="Schijlen E."/>
            <person name="Tajeshwar N."/>
            <person name="Catarino B."/>
            <person name="Hetherington A.J."/>
            <person name="Saltykova A."/>
            <person name="Bonnot C."/>
            <person name="Breuninger H."/>
            <person name="Symeonidi A."/>
            <person name="Radhakrishnan G.V."/>
            <person name="Van Nieuwerburgh F."/>
            <person name="Deforce D."/>
            <person name="Chang C."/>
            <person name="Karol K.G."/>
            <person name="Hedrich R."/>
            <person name="Ulvskov P."/>
            <person name="Glockner G."/>
            <person name="Delwiche C.F."/>
            <person name="Petrasek J."/>
            <person name="Van de Peer Y."/>
            <person name="Friml J."/>
            <person name="Beilby M."/>
            <person name="Dolan L."/>
            <person name="Kohara Y."/>
            <person name="Sugano S."/>
            <person name="Fujiyama A."/>
            <person name="Delaux P.-M."/>
            <person name="Quint M."/>
            <person name="TheiBen G."/>
            <person name="Hagemann M."/>
            <person name="Harholt J."/>
            <person name="Dunand C."/>
            <person name="Zachgo S."/>
            <person name="Langdale J."/>
            <person name="Maumus F."/>
            <person name="Straeten D.V.D."/>
            <person name="Gould S.B."/>
            <person name="Rensing S.A."/>
        </authorList>
    </citation>
    <scope>NUCLEOTIDE SEQUENCE [LARGE SCALE GENOMIC DNA]</scope>
    <source>
        <strain evidence="2 3">S276</strain>
    </source>
</reference>
<feature type="compositionally biased region" description="Basic and acidic residues" evidence="1">
    <location>
        <begin position="303"/>
        <end position="313"/>
    </location>
</feature>
<dbReference type="AlphaFoldDB" id="A0A388JPV4"/>
<feature type="region of interest" description="Disordered" evidence="1">
    <location>
        <begin position="1"/>
        <end position="63"/>
    </location>
</feature>
<feature type="region of interest" description="Disordered" evidence="1">
    <location>
        <begin position="301"/>
        <end position="323"/>
    </location>
</feature>
<organism evidence="2 3">
    <name type="scientific">Chara braunii</name>
    <name type="common">Braun's stonewort</name>
    <dbReference type="NCBI Taxonomy" id="69332"/>
    <lineage>
        <taxon>Eukaryota</taxon>
        <taxon>Viridiplantae</taxon>
        <taxon>Streptophyta</taxon>
        <taxon>Charophyceae</taxon>
        <taxon>Charales</taxon>
        <taxon>Characeae</taxon>
        <taxon>Chara</taxon>
    </lineage>
</organism>
<comment type="caution">
    <text evidence="2">The sequence shown here is derived from an EMBL/GenBank/DDBJ whole genome shotgun (WGS) entry which is preliminary data.</text>
</comment>
<keyword evidence="3" id="KW-1185">Reference proteome</keyword>
<name>A0A388JPV4_CHABU</name>
<evidence type="ECO:0000256" key="1">
    <source>
        <dbReference type="SAM" id="MobiDB-lite"/>
    </source>
</evidence>
<dbReference type="Proteomes" id="UP000265515">
    <property type="component" value="Unassembled WGS sequence"/>
</dbReference>
<accession>A0A388JPV4</accession>
<evidence type="ECO:0000313" key="3">
    <source>
        <dbReference type="Proteomes" id="UP000265515"/>
    </source>
</evidence>
<protein>
    <submittedName>
        <fullName evidence="2">Uncharacterized protein</fullName>
    </submittedName>
</protein>
<dbReference type="Gramene" id="GBG59846">
    <property type="protein sequence ID" value="GBG59846"/>
    <property type="gene ID" value="CBR_g66649"/>
</dbReference>
<feature type="compositionally biased region" description="Basic and acidic residues" evidence="1">
    <location>
        <begin position="9"/>
        <end position="21"/>
    </location>
</feature>